<reference evidence="9" key="1">
    <citation type="submission" date="2023-03" db="EMBL/GenBank/DDBJ databases">
        <title>Andean soil-derived lignocellulolytic bacterial consortium as a source of novel taxa and putative plastic-active enzymes.</title>
        <authorList>
            <person name="Diaz-Garcia L."/>
            <person name="Chuvochina M."/>
            <person name="Feuerriegel G."/>
            <person name="Bunk B."/>
            <person name="Sproer C."/>
            <person name="Streit W.R."/>
            <person name="Rodriguez L.M."/>
            <person name="Overmann J."/>
            <person name="Jimenez D.J."/>
        </authorList>
    </citation>
    <scope>NUCLEOTIDE SEQUENCE</scope>
    <source>
        <strain evidence="9">MAG 2441</strain>
    </source>
</reference>
<dbReference type="PANTHER" id="PTHR30472:SF64">
    <property type="entry name" value="IRON(3+)-HYDROXAMATE IMPORT SYSTEM PERMEASE PROTEIN FHUG"/>
    <property type="match status" value="1"/>
</dbReference>
<dbReference type="CDD" id="cd06550">
    <property type="entry name" value="TM_ABC_iron-siderophores_like"/>
    <property type="match status" value="1"/>
</dbReference>
<dbReference type="EMBL" id="CP119317">
    <property type="protein sequence ID" value="WEK52882.1"/>
    <property type="molecule type" value="Genomic_DNA"/>
</dbReference>
<accession>A0AA95JBI1</accession>
<dbReference type="GO" id="GO:0022857">
    <property type="term" value="F:transmembrane transporter activity"/>
    <property type="evidence" value="ECO:0007669"/>
    <property type="project" value="InterPro"/>
</dbReference>
<evidence type="ECO:0000313" key="9">
    <source>
        <dbReference type="EMBL" id="WEK52882.1"/>
    </source>
</evidence>
<evidence type="ECO:0000256" key="7">
    <source>
        <dbReference type="ARBA" id="ARBA00023136"/>
    </source>
</evidence>
<dbReference type="Proteomes" id="UP001178662">
    <property type="component" value="Chromosome"/>
</dbReference>
<keyword evidence="7 8" id="KW-0472">Membrane</keyword>
<evidence type="ECO:0000256" key="2">
    <source>
        <dbReference type="ARBA" id="ARBA00007935"/>
    </source>
</evidence>
<feature type="transmembrane region" description="Helical" evidence="8">
    <location>
        <begin position="20"/>
        <end position="39"/>
    </location>
</feature>
<keyword evidence="4" id="KW-1003">Cell membrane</keyword>
<evidence type="ECO:0000256" key="1">
    <source>
        <dbReference type="ARBA" id="ARBA00004651"/>
    </source>
</evidence>
<evidence type="ECO:0000256" key="5">
    <source>
        <dbReference type="ARBA" id="ARBA00022692"/>
    </source>
</evidence>
<feature type="transmembrane region" description="Helical" evidence="8">
    <location>
        <begin position="322"/>
        <end position="341"/>
    </location>
</feature>
<evidence type="ECO:0000256" key="6">
    <source>
        <dbReference type="ARBA" id="ARBA00022989"/>
    </source>
</evidence>
<evidence type="ECO:0000313" key="10">
    <source>
        <dbReference type="Proteomes" id="UP001178662"/>
    </source>
</evidence>
<comment type="similarity">
    <text evidence="2">Belongs to the binding-protein-dependent transport system permease family. FecCD subfamily.</text>
</comment>
<evidence type="ECO:0000256" key="3">
    <source>
        <dbReference type="ARBA" id="ARBA00022448"/>
    </source>
</evidence>
<dbReference type="FunFam" id="1.10.3470.10:FF:000001">
    <property type="entry name" value="Vitamin B12 ABC transporter permease BtuC"/>
    <property type="match status" value="1"/>
</dbReference>
<keyword evidence="6 8" id="KW-1133">Transmembrane helix</keyword>
<dbReference type="GO" id="GO:0005886">
    <property type="term" value="C:plasma membrane"/>
    <property type="evidence" value="ECO:0007669"/>
    <property type="project" value="UniProtKB-SubCell"/>
</dbReference>
<gene>
    <name evidence="9" type="ORF">P0Y55_09705</name>
</gene>
<dbReference type="SUPFAM" id="SSF81345">
    <property type="entry name" value="ABC transporter involved in vitamin B12 uptake, BtuC"/>
    <property type="match status" value="1"/>
</dbReference>
<dbReference type="GO" id="GO:0033214">
    <property type="term" value="P:siderophore-iron import into cell"/>
    <property type="evidence" value="ECO:0007669"/>
    <property type="project" value="TreeGrafter"/>
</dbReference>
<dbReference type="Gene3D" id="1.10.3470.10">
    <property type="entry name" value="ABC transporter involved in vitamin B12 uptake, BtuC"/>
    <property type="match status" value="1"/>
</dbReference>
<keyword evidence="5 8" id="KW-0812">Transmembrane</keyword>
<keyword evidence="3" id="KW-0813">Transport</keyword>
<dbReference type="InterPro" id="IPR037294">
    <property type="entry name" value="ABC_BtuC-like"/>
</dbReference>
<name>A0AA95JBI1_9BACL</name>
<dbReference type="PANTHER" id="PTHR30472">
    <property type="entry name" value="FERRIC ENTEROBACTIN TRANSPORT SYSTEM PERMEASE PROTEIN"/>
    <property type="match status" value="1"/>
</dbReference>
<sequence length="345" mass="36359">MNAPSKLSTGEQARKRRSLIVLLTLSVLIIIVFFISLNAGSSRMSYEDVFQTLFGSGTEKQELILFQFRLPRIIISLLIGAGLAVSGVLLQGISRNPLADPGILGINGGAGMMVMLYIFSFQSIATSSTMVLPAIALIGSSLAAFIIYTLSYEKHTGIVPIRMLYTGIAISAAFSAAMIVIALKLSPEKYQQVASWLAGSIGNSNWKQVVALLPWIVIIIPLVYFKARTLDVLSLADHSAISLGASVNKHQLLLLAAAVGLAGPSVAVSGSIGFVGLIAPHLARRLVGSGHRILIPTSALAGSLLVIAADTIGRSIIQPSEIPTGVVVAVIGAPYFLYLLAKTRA</sequence>
<evidence type="ECO:0000256" key="8">
    <source>
        <dbReference type="SAM" id="Phobius"/>
    </source>
</evidence>
<feature type="transmembrane region" description="Helical" evidence="8">
    <location>
        <begin position="163"/>
        <end position="186"/>
    </location>
</feature>
<comment type="subcellular location">
    <subcellularLocation>
        <location evidence="1">Cell membrane</location>
        <topology evidence="1">Multi-pass membrane protein</topology>
    </subcellularLocation>
</comment>
<organism evidence="9 10">
    <name type="scientific">Candidatus Cohnella colombiensis</name>
    <dbReference type="NCBI Taxonomy" id="3121368"/>
    <lineage>
        <taxon>Bacteria</taxon>
        <taxon>Bacillati</taxon>
        <taxon>Bacillota</taxon>
        <taxon>Bacilli</taxon>
        <taxon>Bacillales</taxon>
        <taxon>Paenibacillaceae</taxon>
        <taxon>Cohnella</taxon>
    </lineage>
</organism>
<keyword evidence="10" id="KW-1185">Reference proteome</keyword>
<dbReference type="Pfam" id="PF01032">
    <property type="entry name" value="FecCD"/>
    <property type="match status" value="1"/>
</dbReference>
<dbReference type="InterPro" id="IPR000522">
    <property type="entry name" value="ABC_transptr_permease_BtuC"/>
</dbReference>
<evidence type="ECO:0000256" key="4">
    <source>
        <dbReference type="ARBA" id="ARBA00022475"/>
    </source>
</evidence>
<feature type="transmembrane region" description="Helical" evidence="8">
    <location>
        <begin position="73"/>
        <end position="90"/>
    </location>
</feature>
<proteinExistence type="inferred from homology"/>
<dbReference type="AlphaFoldDB" id="A0AA95JBI1"/>
<protein>
    <submittedName>
        <fullName evidence="9">Iron ABC transporter permease</fullName>
    </submittedName>
</protein>
<feature type="transmembrane region" description="Helical" evidence="8">
    <location>
        <begin position="252"/>
        <end position="279"/>
    </location>
</feature>
<feature type="transmembrane region" description="Helical" evidence="8">
    <location>
        <begin position="291"/>
        <end position="310"/>
    </location>
</feature>
<feature type="transmembrane region" description="Helical" evidence="8">
    <location>
        <begin position="130"/>
        <end position="151"/>
    </location>
</feature>
<feature type="transmembrane region" description="Helical" evidence="8">
    <location>
        <begin position="102"/>
        <end position="124"/>
    </location>
</feature>